<dbReference type="NCBIfam" id="TIGR02532">
    <property type="entry name" value="IV_pilin_GFxxxE"/>
    <property type="match status" value="1"/>
</dbReference>
<dbReference type="AlphaFoldDB" id="A0A385Z8H5"/>
<dbReference type="Pfam" id="PF07963">
    <property type="entry name" value="N_methyl"/>
    <property type="match status" value="1"/>
</dbReference>
<dbReference type="KEGG" id="pcav:D3880_19000"/>
<gene>
    <name evidence="2" type="ORF">D3880_19000</name>
</gene>
<reference evidence="3" key="1">
    <citation type="submission" date="2018-09" db="EMBL/GenBank/DDBJ databases">
        <authorList>
            <person name="Zhu H."/>
        </authorList>
    </citation>
    <scope>NUCLEOTIDE SEQUENCE [LARGE SCALE GENOMIC DNA]</scope>
    <source>
        <strain evidence="3">K2W31S-8</strain>
    </source>
</reference>
<protein>
    <submittedName>
        <fullName evidence="2">Prepilin-type N-terminal cleavage/methylation domain-containing protein</fullName>
    </submittedName>
</protein>
<feature type="transmembrane region" description="Helical" evidence="1">
    <location>
        <begin position="12"/>
        <end position="31"/>
    </location>
</feature>
<dbReference type="RefSeq" id="WP_119894976.1">
    <property type="nucleotide sequence ID" value="NZ_CP032419.1"/>
</dbReference>
<dbReference type="InterPro" id="IPR032092">
    <property type="entry name" value="PilW"/>
</dbReference>
<evidence type="ECO:0000313" key="3">
    <source>
        <dbReference type="Proteomes" id="UP000265560"/>
    </source>
</evidence>
<dbReference type="Proteomes" id="UP000265560">
    <property type="component" value="Chromosome"/>
</dbReference>
<organism evidence="2 3">
    <name type="scientific">Pseudomonas cavernae</name>
    <dbReference type="NCBI Taxonomy" id="2320867"/>
    <lineage>
        <taxon>Bacteria</taxon>
        <taxon>Pseudomonadati</taxon>
        <taxon>Pseudomonadota</taxon>
        <taxon>Gammaproteobacteria</taxon>
        <taxon>Pseudomonadales</taxon>
        <taxon>Pseudomonadaceae</taxon>
        <taxon>Pseudomonas</taxon>
    </lineage>
</organism>
<keyword evidence="1" id="KW-0472">Membrane</keyword>
<dbReference type="Pfam" id="PF16074">
    <property type="entry name" value="PilW"/>
    <property type="match status" value="1"/>
</dbReference>
<sequence length="343" mass="36187">MRKQQGLSLVELMVAMAIGLLISLAVMQVFISNKNTFVMQGAASHLQENGRFALQYLAAELRPAGVGLGARLDEESICVVATGGGAAGWSVMNRPIWGQRITANGALGAVGTDQLSMFVNDGCESFLTAGELLKPGANANIKVTAYCPSMQQDRAVMVLDMEKAVIIRVSNKPNSSGSGQVTLTHAAGNNNKDAKCGGFKFSDIAFSSPARVVGFSHKTFYVADTGRLAETGQPIRALFVRDVAQIPAQSTEIVEGVESMHTSFGVAQASSVGVQAYLSPAQVEAANRWGDVRTVKIDLLLVTAERAPGAQGQAIQFDGAAVAADGRLRQVFSTVVALRNRID</sequence>
<name>A0A385Z8H5_9PSED</name>
<evidence type="ECO:0000256" key="1">
    <source>
        <dbReference type="SAM" id="Phobius"/>
    </source>
</evidence>
<keyword evidence="1" id="KW-1133">Transmembrane helix</keyword>
<keyword evidence="1" id="KW-0812">Transmembrane</keyword>
<accession>A0A385Z8H5</accession>
<proteinExistence type="predicted"/>
<dbReference type="PROSITE" id="PS00409">
    <property type="entry name" value="PROKAR_NTER_METHYL"/>
    <property type="match status" value="1"/>
</dbReference>
<dbReference type="InterPro" id="IPR012902">
    <property type="entry name" value="N_methyl_site"/>
</dbReference>
<dbReference type="GO" id="GO:0043683">
    <property type="term" value="P:type IV pilus assembly"/>
    <property type="evidence" value="ECO:0007669"/>
    <property type="project" value="InterPro"/>
</dbReference>
<keyword evidence="3" id="KW-1185">Reference proteome</keyword>
<dbReference type="OrthoDB" id="5296662at2"/>
<dbReference type="EMBL" id="CP032419">
    <property type="protein sequence ID" value="AYC34323.1"/>
    <property type="molecule type" value="Genomic_DNA"/>
</dbReference>
<evidence type="ECO:0000313" key="2">
    <source>
        <dbReference type="EMBL" id="AYC34323.1"/>
    </source>
</evidence>